<dbReference type="Pfam" id="PF23598">
    <property type="entry name" value="LRR_14"/>
    <property type="match status" value="1"/>
</dbReference>
<dbReference type="InterPro" id="IPR055414">
    <property type="entry name" value="LRR_R13L4/SHOC2-like"/>
</dbReference>
<dbReference type="FunFam" id="1.10.10.10:FF:000322">
    <property type="entry name" value="Probable disease resistance protein At1g63360"/>
    <property type="match status" value="1"/>
</dbReference>
<keyword evidence="2" id="KW-0611">Plant defense</keyword>
<dbReference type="Gene3D" id="1.10.10.10">
    <property type="entry name" value="Winged helix-like DNA-binding domain superfamily/Winged helix DNA-binding domain"/>
    <property type="match status" value="1"/>
</dbReference>
<dbReference type="Gene3D" id="1.10.8.430">
    <property type="entry name" value="Helical domain of apoptotic protease-activating factors"/>
    <property type="match status" value="1"/>
</dbReference>
<dbReference type="PANTHER" id="PTHR23155:SF1005">
    <property type="entry name" value="OS07G0197300 PROTEIN"/>
    <property type="match status" value="1"/>
</dbReference>
<evidence type="ECO:0008006" key="6">
    <source>
        <dbReference type="Google" id="ProtNLM"/>
    </source>
</evidence>
<protein>
    <recommendedName>
        <fullName evidence="6">NB-ARC domain-containing protein</fullName>
    </recommendedName>
</protein>
<proteinExistence type="predicted"/>
<dbReference type="InterPro" id="IPR036388">
    <property type="entry name" value="WH-like_DNA-bd_sf"/>
</dbReference>
<evidence type="ECO:0000259" key="3">
    <source>
        <dbReference type="Pfam" id="PF23559"/>
    </source>
</evidence>
<evidence type="ECO:0000256" key="2">
    <source>
        <dbReference type="ARBA" id="ARBA00022821"/>
    </source>
</evidence>
<dbReference type="InterPro" id="IPR032675">
    <property type="entry name" value="LRR_dom_sf"/>
</dbReference>
<dbReference type="EMBL" id="GBRH01217335">
    <property type="protein sequence ID" value="JAD80560.1"/>
    <property type="molecule type" value="Transcribed_RNA"/>
</dbReference>
<dbReference type="GO" id="GO:0002758">
    <property type="term" value="P:innate immune response-activating signaling pathway"/>
    <property type="evidence" value="ECO:0007669"/>
    <property type="project" value="UniProtKB-ARBA"/>
</dbReference>
<dbReference type="GO" id="GO:0009626">
    <property type="term" value="P:plant-type hypersensitive response"/>
    <property type="evidence" value="ECO:0007669"/>
    <property type="project" value="UniProtKB-ARBA"/>
</dbReference>
<dbReference type="AlphaFoldDB" id="A0A0A9D4I2"/>
<dbReference type="SUPFAM" id="SSF52540">
    <property type="entry name" value="P-loop containing nucleoside triphosphate hydrolases"/>
    <property type="match status" value="1"/>
</dbReference>
<organism evidence="5">
    <name type="scientific">Arundo donax</name>
    <name type="common">Giant reed</name>
    <name type="synonym">Donax arundinaceus</name>
    <dbReference type="NCBI Taxonomy" id="35708"/>
    <lineage>
        <taxon>Eukaryota</taxon>
        <taxon>Viridiplantae</taxon>
        <taxon>Streptophyta</taxon>
        <taxon>Embryophyta</taxon>
        <taxon>Tracheophyta</taxon>
        <taxon>Spermatophyta</taxon>
        <taxon>Magnoliopsida</taxon>
        <taxon>Liliopsida</taxon>
        <taxon>Poales</taxon>
        <taxon>Poaceae</taxon>
        <taxon>PACMAD clade</taxon>
        <taxon>Arundinoideae</taxon>
        <taxon>Arundineae</taxon>
        <taxon>Arundo</taxon>
    </lineage>
</organism>
<dbReference type="InterPro" id="IPR058922">
    <property type="entry name" value="WHD_DRP"/>
</dbReference>
<sequence length="578" mass="66356">MKTILDKCGGLPLAIVNIASLLSSYNSANSRDMWERVCKSIGSQMESNPTLEGMRQIITLSYNHMPHHLKGCMMYLSSFPEDYVIDKTRLLYRWIAEGLITKKRGLTLLEVAEAYFDELISRNMILPANISYDGRVQACQVHDMMLEVMVSKSQEANFLTLLGGQSKGTSYDKIRRLSIHRDDRSPTVVKQGSKRERVAEVQRTRHGVEAMNLEHVRSLSMFQPQGHKLLDRLDKFPLLRVLDLEDCKAVEDRHMDIICRLFLLKFLSLQGTDITKVPSEIGDLEHLQILNVYNTHLTGLPDTVTSLEKLECLYISNKNKWDAVWRLPRGLKKMKALGMLDKVDLNDAQVAQEIGELSQLRELCIILTCSDDDSVLQELASALGRTYSLRWLSIVDHGGTKKLNFLLQLPSPPLLLRYLRISGMVDKLPDWIKSLTHLTQINFSATKLRIDQLLGVLCELPSLVDMVLWRYSYTDNELVARPEYRFPMLKKLSVVSDCDEHKVLKFEEGSMQMLEKLEYRFDNWEKRIIGIKNLKSLKEVILIGNMHNPALIRTVEKFKTENNSRAEGMQFNVTVRKD</sequence>
<feature type="domain" description="Disease resistance R13L4/SHOC-2-like LRR" evidence="4">
    <location>
        <begin position="215"/>
        <end position="548"/>
    </location>
</feature>
<reference evidence="5" key="2">
    <citation type="journal article" date="2015" name="Data Brief">
        <title>Shoot transcriptome of the giant reed, Arundo donax.</title>
        <authorList>
            <person name="Barrero R.A."/>
            <person name="Guerrero F.D."/>
            <person name="Moolhuijzen P."/>
            <person name="Goolsby J.A."/>
            <person name="Tidwell J."/>
            <person name="Bellgard S.E."/>
            <person name="Bellgard M.I."/>
        </authorList>
    </citation>
    <scope>NUCLEOTIDE SEQUENCE</scope>
    <source>
        <tissue evidence="5">Shoot tissue taken approximately 20 cm above the soil surface</tissue>
    </source>
</reference>
<dbReference type="InterPro" id="IPR027417">
    <property type="entry name" value="P-loop_NTPase"/>
</dbReference>
<dbReference type="SUPFAM" id="SSF52058">
    <property type="entry name" value="L domain-like"/>
    <property type="match status" value="1"/>
</dbReference>
<evidence type="ECO:0000256" key="1">
    <source>
        <dbReference type="ARBA" id="ARBA00022737"/>
    </source>
</evidence>
<name>A0A0A9D4I2_ARUDO</name>
<keyword evidence="1" id="KW-0677">Repeat</keyword>
<evidence type="ECO:0000259" key="4">
    <source>
        <dbReference type="Pfam" id="PF23598"/>
    </source>
</evidence>
<dbReference type="GO" id="GO:0042742">
    <property type="term" value="P:defense response to bacterium"/>
    <property type="evidence" value="ECO:0007669"/>
    <property type="project" value="UniProtKB-ARBA"/>
</dbReference>
<dbReference type="PANTHER" id="PTHR23155">
    <property type="entry name" value="DISEASE RESISTANCE PROTEIN RP"/>
    <property type="match status" value="1"/>
</dbReference>
<dbReference type="Gene3D" id="3.80.10.10">
    <property type="entry name" value="Ribonuclease Inhibitor"/>
    <property type="match status" value="1"/>
</dbReference>
<accession>A0A0A9D4I2</accession>
<dbReference type="Pfam" id="PF23559">
    <property type="entry name" value="WHD_DRP"/>
    <property type="match status" value="1"/>
</dbReference>
<reference evidence="5" key="1">
    <citation type="submission" date="2014-09" db="EMBL/GenBank/DDBJ databases">
        <authorList>
            <person name="Magalhaes I.L.F."/>
            <person name="Oliveira U."/>
            <person name="Santos F.R."/>
            <person name="Vidigal T.H.D.A."/>
            <person name="Brescovit A.D."/>
            <person name="Santos A.J."/>
        </authorList>
    </citation>
    <scope>NUCLEOTIDE SEQUENCE</scope>
    <source>
        <tissue evidence="5">Shoot tissue taken approximately 20 cm above the soil surface</tissue>
    </source>
</reference>
<dbReference type="InterPro" id="IPR042197">
    <property type="entry name" value="Apaf_helical"/>
</dbReference>
<dbReference type="InterPro" id="IPR044974">
    <property type="entry name" value="Disease_R_plants"/>
</dbReference>
<feature type="domain" description="Disease resistance protein winged helix" evidence="3">
    <location>
        <begin position="79"/>
        <end position="147"/>
    </location>
</feature>
<evidence type="ECO:0000313" key="5">
    <source>
        <dbReference type="EMBL" id="JAD80560.1"/>
    </source>
</evidence>